<evidence type="ECO:0000313" key="2">
    <source>
        <dbReference type="EMBL" id="MFC4768275.1"/>
    </source>
</evidence>
<sequence length="147" mass="16972">MSFTVVMVQQRKRPVMRNIRSLSTMLSEFFHLFNTADDKGVFTTLDYAWAVHGHHDEHKEGAGHTEQAGKEDHDEDEKMITAMVVKPNSQQTAGASSGSSDPIQWFRQLNRHRHNKLPRLQMGIKFRSKPTSLWELSQPKGFFYTKN</sequence>
<keyword evidence="3" id="KW-1185">Reference proteome</keyword>
<accession>A0ABV9Q6L4</accession>
<evidence type="ECO:0000256" key="1">
    <source>
        <dbReference type="SAM" id="MobiDB-lite"/>
    </source>
</evidence>
<protein>
    <submittedName>
        <fullName evidence="2">Uncharacterized protein</fullName>
    </submittedName>
</protein>
<dbReference type="EMBL" id="JBHSHC010000098">
    <property type="protein sequence ID" value="MFC4768275.1"/>
    <property type="molecule type" value="Genomic_DNA"/>
</dbReference>
<comment type="caution">
    <text evidence="2">The sequence shown here is derived from an EMBL/GenBank/DDBJ whole genome shotgun (WGS) entry which is preliminary data.</text>
</comment>
<evidence type="ECO:0000313" key="3">
    <source>
        <dbReference type="Proteomes" id="UP001596002"/>
    </source>
</evidence>
<feature type="region of interest" description="Disordered" evidence="1">
    <location>
        <begin position="56"/>
        <end position="79"/>
    </location>
</feature>
<dbReference type="Proteomes" id="UP001596002">
    <property type="component" value="Unassembled WGS sequence"/>
</dbReference>
<reference evidence="3" key="1">
    <citation type="journal article" date="2019" name="Int. J. Syst. Evol. Microbiol.">
        <title>The Global Catalogue of Microorganisms (GCM) 10K type strain sequencing project: providing services to taxonomists for standard genome sequencing and annotation.</title>
        <authorList>
            <consortium name="The Broad Institute Genomics Platform"/>
            <consortium name="The Broad Institute Genome Sequencing Center for Infectious Disease"/>
            <person name="Wu L."/>
            <person name="Ma J."/>
        </authorList>
    </citation>
    <scope>NUCLEOTIDE SEQUENCE [LARGE SCALE GENOMIC DNA]</scope>
    <source>
        <strain evidence="3">WYCCWR 12678</strain>
    </source>
</reference>
<name>A0ABV9Q6L4_9BACL</name>
<organism evidence="2 3">
    <name type="scientific">Effusibacillus consociatus</name>
    <dbReference type="NCBI Taxonomy" id="1117041"/>
    <lineage>
        <taxon>Bacteria</taxon>
        <taxon>Bacillati</taxon>
        <taxon>Bacillota</taxon>
        <taxon>Bacilli</taxon>
        <taxon>Bacillales</taxon>
        <taxon>Alicyclobacillaceae</taxon>
        <taxon>Effusibacillus</taxon>
    </lineage>
</organism>
<proteinExistence type="predicted"/>
<gene>
    <name evidence="2" type="ORF">ACFO8Q_13055</name>
</gene>